<dbReference type="PANTHER" id="PTHR42779">
    <property type="entry name" value="PROTEIN YNJB"/>
    <property type="match status" value="1"/>
</dbReference>
<dbReference type="SUPFAM" id="SSF53850">
    <property type="entry name" value="Periplasmic binding protein-like II"/>
    <property type="match status" value="1"/>
</dbReference>
<dbReference type="EMBL" id="BAABWN010000007">
    <property type="protein sequence ID" value="GAA6168553.1"/>
    <property type="molecule type" value="Genomic_DNA"/>
</dbReference>
<sequence length="415" mass="46164">MYFPSIKNTVLSAVVTAAISLFSFTANSADNQSNTQDFQLNDWSSVENASHGGTLYFNTWGGEPKINRYIQWLGKELKKHHNITVKHVKLADTAEAISRIIAEKQANNTHDGSVDLIWINGENFSALKSADLLYGPWAESTPNFYLTNPDKNPAAITDFTVPTEGYELPWGKAQLIFFYDASLTQSHPRSISNLLQWAKDNPGQFTYPKPPQFLGTTFLKQALIELVTDKQALYAPVKPAEFTQLTAPLFDFLDALHPHLWRKGKVFPNSGTELKSLMADGELSLGFSFSIQEVASSIANYELPESVMPYTLDGGTLGNYSFLAIPFNSPNKAAALVAANFLLSPQAQARKQDPSVWGSSTVIDLEQLNESDKKRFQQKSIPGIIPLQELPPAIPEPHPSWVELLEQAWLKRYQS</sequence>
<dbReference type="Proteomes" id="UP001465153">
    <property type="component" value="Unassembled WGS sequence"/>
</dbReference>
<protein>
    <submittedName>
        <fullName evidence="2">ABC transporter substrate-binding protein</fullName>
    </submittedName>
</protein>
<evidence type="ECO:0000256" key="1">
    <source>
        <dbReference type="SAM" id="SignalP"/>
    </source>
</evidence>
<comment type="caution">
    <text evidence="2">The sequence shown here is derived from an EMBL/GenBank/DDBJ whole genome shotgun (WGS) entry which is preliminary data.</text>
</comment>
<keyword evidence="1" id="KW-0732">Signal</keyword>
<dbReference type="RefSeq" id="WP_353303277.1">
    <property type="nucleotide sequence ID" value="NZ_BAABWN010000007.1"/>
</dbReference>
<dbReference type="InterPro" id="IPR006059">
    <property type="entry name" value="SBP"/>
</dbReference>
<reference evidence="2 3" key="1">
    <citation type="submission" date="2024-04" db="EMBL/GenBank/DDBJ databases">
        <title>Draft genome sequence of Sessilibacter corallicola NBRC 116591.</title>
        <authorList>
            <person name="Miyakawa T."/>
            <person name="Kusuya Y."/>
            <person name="Miura T."/>
        </authorList>
    </citation>
    <scope>NUCLEOTIDE SEQUENCE [LARGE SCALE GENOMIC DNA]</scope>
    <source>
        <strain evidence="2 3">KU-00831-HH</strain>
    </source>
</reference>
<dbReference type="PIRSF" id="PIRSF029172">
    <property type="entry name" value="UCP029172_ABC_sbc_YnjB"/>
    <property type="match status" value="1"/>
</dbReference>
<evidence type="ECO:0000313" key="2">
    <source>
        <dbReference type="EMBL" id="GAA6168553.1"/>
    </source>
</evidence>
<feature type="chain" id="PRO_5046493707" evidence="1">
    <location>
        <begin position="29"/>
        <end position="415"/>
    </location>
</feature>
<keyword evidence="3" id="KW-1185">Reference proteome</keyword>
<accession>A0ABQ0AA80</accession>
<gene>
    <name evidence="2" type="ORF">NBRC116591_23640</name>
</gene>
<dbReference type="Pfam" id="PF13416">
    <property type="entry name" value="SBP_bac_8"/>
    <property type="match status" value="1"/>
</dbReference>
<dbReference type="InterPro" id="IPR027020">
    <property type="entry name" value="YnjB"/>
</dbReference>
<evidence type="ECO:0000313" key="3">
    <source>
        <dbReference type="Proteomes" id="UP001465153"/>
    </source>
</evidence>
<dbReference type="Gene3D" id="3.40.190.10">
    <property type="entry name" value="Periplasmic binding protein-like II"/>
    <property type="match status" value="2"/>
</dbReference>
<organism evidence="2 3">
    <name type="scientific">Sessilibacter corallicola</name>
    <dbReference type="NCBI Taxonomy" id="2904075"/>
    <lineage>
        <taxon>Bacteria</taxon>
        <taxon>Pseudomonadati</taxon>
        <taxon>Pseudomonadota</taxon>
        <taxon>Gammaproteobacteria</taxon>
        <taxon>Cellvibrionales</taxon>
        <taxon>Cellvibrionaceae</taxon>
        <taxon>Sessilibacter</taxon>
    </lineage>
</organism>
<dbReference type="NCBIfam" id="NF008633">
    <property type="entry name" value="PRK11622.1"/>
    <property type="match status" value="1"/>
</dbReference>
<name>A0ABQ0AA80_9GAMM</name>
<feature type="signal peptide" evidence="1">
    <location>
        <begin position="1"/>
        <end position="28"/>
    </location>
</feature>
<proteinExistence type="predicted"/>
<dbReference type="PANTHER" id="PTHR42779:SF1">
    <property type="entry name" value="PROTEIN YNJB"/>
    <property type="match status" value="1"/>
</dbReference>